<dbReference type="PANTHER" id="PTHR23088:SF30">
    <property type="entry name" value="OMEGA-AMIDASE NIT2"/>
    <property type="match status" value="1"/>
</dbReference>
<proteinExistence type="predicted"/>
<dbReference type="PROSITE" id="PS50263">
    <property type="entry name" value="CN_HYDROLASE"/>
    <property type="match status" value="1"/>
</dbReference>
<comment type="caution">
    <text evidence="6">The sequence shown here is derived from an EMBL/GenBank/DDBJ whole genome shotgun (WGS) entry which is preliminary data.</text>
</comment>
<dbReference type="OrthoDB" id="10250282at2759"/>
<reference evidence="6 7" key="1">
    <citation type="journal article" date="2019" name="Sci. Rep.">
        <title>Orb-weaving spider Araneus ventricosus genome elucidates the spidroin gene catalogue.</title>
        <authorList>
            <person name="Kono N."/>
            <person name="Nakamura H."/>
            <person name="Ohtoshi R."/>
            <person name="Moran D.A.P."/>
            <person name="Shinohara A."/>
            <person name="Yoshida Y."/>
            <person name="Fujiwara M."/>
            <person name="Mori M."/>
            <person name="Tomita M."/>
            <person name="Arakawa K."/>
        </authorList>
    </citation>
    <scope>NUCLEOTIDE SEQUENCE [LARGE SCALE GENOMIC DNA]</scope>
</reference>
<dbReference type="Gene3D" id="3.60.110.10">
    <property type="entry name" value="Carbon-nitrogen hydrolase"/>
    <property type="match status" value="1"/>
</dbReference>
<feature type="non-terminal residue" evidence="6">
    <location>
        <position position="63"/>
    </location>
</feature>
<comment type="catalytic activity">
    <reaction evidence="4">
        <text>2-oxosuccinamate + H2O = oxaloacetate + NH4(+)</text>
        <dbReference type="Rhea" id="RHEA:59412"/>
        <dbReference type="ChEBI" id="CHEBI:15377"/>
        <dbReference type="ChEBI" id="CHEBI:16452"/>
        <dbReference type="ChEBI" id="CHEBI:28938"/>
        <dbReference type="ChEBI" id="CHEBI:57735"/>
        <dbReference type="EC" id="3.5.1.3"/>
    </reaction>
    <physiologicalReaction direction="left-to-right" evidence="4">
        <dbReference type="Rhea" id="RHEA:59413"/>
    </physiologicalReaction>
</comment>
<dbReference type="Proteomes" id="UP000499080">
    <property type="component" value="Unassembled WGS sequence"/>
</dbReference>
<dbReference type="EC" id="3.5.1.3" evidence="2"/>
<organism evidence="6 7">
    <name type="scientific">Araneus ventricosus</name>
    <name type="common">Orbweaver spider</name>
    <name type="synonym">Epeira ventricosa</name>
    <dbReference type="NCBI Taxonomy" id="182803"/>
    <lineage>
        <taxon>Eukaryota</taxon>
        <taxon>Metazoa</taxon>
        <taxon>Ecdysozoa</taxon>
        <taxon>Arthropoda</taxon>
        <taxon>Chelicerata</taxon>
        <taxon>Arachnida</taxon>
        <taxon>Araneae</taxon>
        <taxon>Araneomorphae</taxon>
        <taxon>Entelegynae</taxon>
        <taxon>Araneoidea</taxon>
        <taxon>Araneidae</taxon>
        <taxon>Araneus</taxon>
    </lineage>
</organism>
<evidence type="ECO:0000313" key="6">
    <source>
        <dbReference type="EMBL" id="GBM38670.1"/>
    </source>
</evidence>
<dbReference type="GO" id="GO:0006541">
    <property type="term" value="P:glutamine metabolic process"/>
    <property type="evidence" value="ECO:0007669"/>
    <property type="project" value="TreeGrafter"/>
</dbReference>
<accession>A0A4Y2FAX5</accession>
<keyword evidence="7" id="KW-1185">Reference proteome</keyword>
<evidence type="ECO:0000256" key="2">
    <source>
        <dbReference type="ARBA" id="ARBA00039118"/>
    </source>
</evidence>
<comment type="catalytic activity">
    <reaction evidence="1">
        <text>2-oxoglutaramate + H2O = 2-oxoglutarate + NH4(+)</text>
        <dbReference type="Rhea" id="RHEA:32963"/>
        <dbReference type="ChEBI" id="CHEBI:15377"/>
        <dbReference type="ChEBI" id="CHEBI:16769"/>
        <dbReference type="ChEBI" id="CHEBI:16810"/>
        <dbReference type="ChEBI" id="CHEBI:28938"/>
        <dbReference type="EC" id="3.5.1.3"/>
    </reaction>
    <physiologicalReaction direction="left-to-right" evidence="1">
        <dbReference type="Rhea" id="RHEA:32964"/>
    </physiologicalReaction>
</comment>
<sequence>IGGTFPERDDGKLFNTCLAYGTDGKLLAKHRKVHLFDIDIPGKITFKESDALAPGNSLTTFTM</sequence>
<dbReference type="EMBL" id="BGPR01095490">
    <property type="protein sequence ID" value="GBM38670.1"/>
    <property type="molecule type" value="Genomic_DNA"/>
</dbReference>
<dbReference type="GO" id="GO:0006528">
    <property type="term" value="P:asparagine metabolic process"/>
    <property type="evidence" value="ECO:0007669"/>
    <property type="project" value="TreeGrafter"/>
</dbReference>
<dbReference type="InterPro" id="IPR003010">
    <property type="entry name" value="C-N_Hydrolase"/>
</dbReference>
<evidence type="ECO:0000256" key="4">
    <source>
        <dbReference type="ARBA" id="ARBA00048745"/>
    </source>
</evidence>
<dbReference type="AlphaFoldDB" id="A0A4Y2FAX5"/>
<feature type="non-terminal residue" evidence="6">
    <location>
        <position position="1"/>
    </location>
</feature>
<dbReference type="PANTHER" id="PTHR23088">
    <property type="entry name" value="NITRILASE-RELATED"/>
    <property type="match status" value="1"/>
</dbReference>
<dbReference type="SUPFAM" id="SSF56317">
    <property type="entry name" value="Carbon-nitrogen hydrolase"/>
    <property type="match status" value="1"/>
</dbReference>
<evidence type="ECO:0000256" key="3">
    <source>
        <dbReference type="ARBA" id="ARBA00041576"/>
    </source>
</evidence>
<feature type="domain" description="CN hydrolase" evidence="5">
    <location>
        <begin position="1"/>
        <end position="63"/>
    </location>
</feature>
<protein>
    <recommendedName>
        <fullName evidence="2">omega-amidase</fullName>
        <ecNumber evidence="2">3.5.1.3</ecNumber>
    </recommendedName>
    <alternativeName>
        <fullName evidence="3">Nitrilase homolog 2</fullName>
    </alternativeName>
</protein>
<gene>
    <name evidence="6" type="primary">Nit2_4</name>
    <name evidence="6" type="ORF">AVEN_87712_1</name>
</gene>
<dbReference type="InterPro" id="IPR036526">
    <property type="entry name" value="C-N_Hydrolase_sf"/>
</dbReference>
<evidence type="ECO:0000256" key="1">
    <source>
        <dbReference type="ARBA" id="ARBA00036637"/>
    </source>
</evidence>
<evidence type="ECO:0000259" key="5">
    <source>
        <dbReference type="PROSITE" id="PS50263"/>
    </source>
</evidence>
<evidence type="ECO:0000313" key="7">
    <source>
        <dbReference type="Proteomes" id="UP000499080"/>
    </source>
</evidence>
<dbReference type="GO" id="GO:0005739">
    <property type="term" value="C:mitochondrion"/>
    <property type="evidence" value="ECO:0007669"/>
    <property type="project" value="TreeGrafter"/>
</dbReference>
<dbReference type="Pfam" id="PF00795">
    <property type="entry name" value="CN_hydrolase"/>
    <property type="match status" value="1"/>
</dbReference>
<dbReference type="GO" id="GO:0006107">
    <property type="term" value="P:oxaloacetate metabolic process"/>
    <property type="evidence" value="ECO:0007669"/>
    <property type="project" value="TreeGrafter"/>
</dbReference>
<dbReference type="GO" id="GO:0050152">
    <property type="term" value="F:omega-amidase activity"/>
    <property type="evidence" value="ECO:0007669"/>
    <property type="project" value="UniProtKB-EC"/>
</dbReference>
<name>A0A4Y2FAX5_ARAVE</name>